<gene>
    <name evidence="1" type="ORF">ALC57_05040</name>
</gene>
<dbReference type="EMBL" id="KQ979122">
    <property type="protein sequence ID" value="KYN22515.1"/>
    <property type="molecule type" value="Genomic_DNA"/>
</dbReference>
<keyword evidence="2" id="KW-1185">Reference proteome</keyword>
<dbReference type="AlphaFoldDB" id="A0A151JC32"/>
<accession>A0A151JC32</accession>
<evidence type="ECO:0000313" key="2">
    <source>
        <dbReference type="Proteomes" id="UP000078492"/>
    </source>
</evidence>
<sequence length="70" mass="8358">MREIYKAQKEIYNKSKYVATQCIYGCDGEAIDECQSSNYNLRYIMQANAYLYETFLNFRNFYFGSLLSVY</sequence>
<dbReference type="Proteomes" id="UP000078492">
    <property type="component" value="Unassembled WGS sequence"/>
</dbReference>
<proteinExistence type="predicted"/>
<evidence type="ECO:0000313" key="1">
    <source>
        <dbReference type="EMBL" id="KYN22515.1"/>
    </source>
</evidence>
<reference evidence="1 2" key="1">
    <citation type="submission" date="2015-09" db="EMBL/GenBank/DDBJ databases">
        <title>Trachymyrmex cornetzi WGS genome.</title>
        <authorList>
            <person name="Nygaard S."/>
            <person name="Hu H."/>
            <person name="Boomsma J."/>
            <person name="Zhang G."/>
        </authorList>
    </citation>
    <scope>NUCLEOTIDE SEQUENCE [LARGE SCALE GENOMIC DNA]</scope>
    <source>
        <strain evidence="1">Tcor2-1</strain>
        <tissue evidence="1">Whole body</tissue>
    </source>
</reference>
<protein>
    <submittedName>
        <fullName evidence="1">Uncharacterized protein</fullName>
    </submittedName>
</protein>
<name>A0A151JC32_9HYME</name>
<organism evidence="1 2">
    <name type="scientific">Trachymyrmex cornetzi</name>
    <dbReference type="NCBI Taxonomy" id="471704"/>
    <lineage>
        <taxon>Eukaryota</taxon>
        <taxon>Metazoa</taxon>
        <taxon>Ecdysozoa</taxon>
        <taxon>Arthropoda</taxon>
        <taxon>Hexapoda</taxon>
        <taxon>Insecta</taxon>
        <taxon>Pterygota</taxon>
        <taxon>Neoptera</taxon>
        <taxon>Endopterygota</taxon>
        <taxon>Hymenoptera</taxon>
        <taxon>Apocrita</taxon>
        <taxon>Aculeata</taxon>
        <taxon>Formicoidea</taxon>
        <taxon>Formicidae</taxon>
        <taxon>Myrmicinae</taxon>
        <taxon>Trachymyrmex</taxon>
    </lineage>
</organism>